<organism evidence="4 5">
    <name type="scientific">Haliscomenobacter hydrossis (strain ATCC 27775 / DSM 1100 / LMG 10767 / O)</name>
    <dbReference type="NCBI Taxonomy" id="760192"/>
    <lineage>
        <taxon>Bacteria</taxon>
        <taxon>Pseudomonadati</taxon>
        <taxon>Bacteroidota</taxon>
        <taxon>Saprospiria</taxon>
        <taxon>Saprospirales</taxon>
        <taxon>Haliscomenobacteraceae</taxon>
        <taxon>Haliscomenobacter</taxon>
    </lineage>
</organism>
<reference evidence="4 5" key="1">
    <citation type="journal article" date="2011" name="Stand. Genomic Sci.">
        <title>Complete genome sequence of Haliscomenobacter hydrossis type strain (O).</title>
        <authorList>
            <consortium name="US DOE Joint Genome Institute (JGI-PGF)"/>
            <person name="Daligault H."/>
            <person name="Lapidus A."/>
            <person name="Zeytun A."/>
            <person name="Nolan M."/>
            <person name="Lucas S."/>
            <person name="Del Rio T.G."/>
            <person name="Tice H."/>
            <person name="Cheng J.F."/>
            <person name="Tapia R."/>
            <person name="Han C."/>
            <person name="Goodwin L."/>
            <person name="Pitluck S."/>
            <person name="Liolios K."/>
            <person name="Pagani I."/>
            <person name="Ivanova N."/>
            <person name="Huntemann M."/>
            <person name="Mavromatis K."/>
            <person name="Mikhailova N."/>
            <person name="Pati A."/>
            <person name="Chen A."/>
            <person name="Palaniappan K."/>
            <person name="Land M."/>
            <person name="Hauser L."/>
            <person name="Brambilla E.M."/>
            <person name="Rohde M."/>
            <person name="Verbarg S."/>
            <person name="Goker M."/>
            <person name="Bristow J."/>
            <person name="Eisen J.A."/>
            <person name="Markowitz V."/>
            <person name="Hugenholtz P."/>
            <person name="Kyrpides N.C."/>
            <person name="Klenk H.P."/>
            <person name="Woyke T."/>
        </authorList>
    </citation>
    <scope>NUCLEOTIDE SEQUENCE [LARGE SCALE GENOMIC DNA]</scope>
    <source>
        <strain evidence="5">ATCC 27775 / DSM 1100 / LMG 10767 / O</strain>
    </source>
</reference>
<keyword evidence="5" id="KW-1185">Reference proteome</keyword>
<dbReference type="AlphaFoldDB" id="F4KW93"/>
<name>F4KW93_HALH1</name>
<dbReference type="PANTHER" id="PTHR43143">
    <property type="entry name" value="METALLOPHOSPHOESTERASE, CALCINEURIN SUPERFAMILY"/>
    <property type="match status" value="1"/>
</dbReference>
<feature type="domain" description="Calcineurin-like phosphoesterase" evidence="1">
    <location>
        <begin position="118"/>
        <end position="310"/>
    </location>
</feature>
<evidence type="ECO:0000259" key="2">
    <source>
        <dbReference type="Pfam" id="PF16370"/>
    </source>
</evidence>
<dbReference type="InterPro" id="IPR032288">
    <property type="entry name" value="Metallophos_C"/>
</dbReference>
<dbReference type="KEGG" id="hhy:Halhy_1386"/>
<evidence type="ECO:0000313" key="5">
    <source>
        <dbReference type="Proteomes" id="UP000008461"/>
    </source>
</evidence>
<dbReference type="PANTHER" id="PTHR43143:SF1">
    <property type="entry name" value="SERINE_THREONINE-PROTEIN PHOSPHATASE CPPED1"/>
    <property type="match status" value="1"/>
</dbReference>
<evidence type="ECO:0000259" key="1">
    <source>
        <dbReference type="Pfam" id="PF00149"/>
    </source>
</evidence>
<evidence type="ECO:0000313" key="4">
    <source>
        <dbReference type="EMBL" id="AEE49281.1"/>
    </source>
</evidence>
<dbReference type="GO" id="GO:0016787">
    <property type="term" value="F:hydrolase activity"/>
    <property type="evidence" value="ECO:0007669"/>
    <property type="project" value="InterPro"/>
</dbReference>
<feature type="domain" description="Calcineurin-like phosphoesterase C-terminal" evidence="2">
    <location>
        <begin position="331"/>
        <end position="491"/>
    </location>
</feature>
<dbReference type="InterPro" id="IPR051918">
    <property type="entry name" value="STPP_CPPED1"/>
</dbReference>
<dbReference type="STRING" id="760192.Halhy_1386"/>
<sequence>MHPIKQTASGYVYEQGSTQGVSDVMVSNQREVVLTDENGYYTLPIDEDCCIFISKPAGYLLPVNEFQQPQFYYLHRPKGSPNVEELVPYPAIPPSGEVPNPLNFYLIKTQINTEFTAILMGDIQPETSKEVDYFRRLAIPALQQEQADLMIPLGDLAWDELEVHPEVRAALGEIGKPWYVVMGNHDINIRATQNRFARESFQYFFGPTYYSFDYGEVHFVVLDDVDYSGWNTKRDEQGITEGRLDARQLQWLANDLAWVPKDKLVFLLSHIPIFTKTAAQNPYRNIMNRRDLYALLKKRPHLFAASAHTHTIEHVDLREGGWEKWNGSFPELIAGAVCGAWWQGPLEEDGLPVRMAMDGAPNGYFVFKFSGTKFSYAFKPLGVPESRSRYVLRFPKVKAPAQAQLIINVFAAPPDAVVEVRWDEGDFQTMTQFEGTDPYVDDFLNQHLGTYRVWMAAKVNLHLWKADLPKGLTNGKHKVEVRIVEKNGEQYGGVHFLEVNTLAKAKIKG</sequence>
<dbReference type="Pfam" id="PF16370">
    <property type="entry name" value="MetallophosC"/>
    <property type="match status" value="1"/>
</dbReference>
<dbReference type="SUPFAM" id="SSF56300">
    <property type="entry name" value="Metallo-dependent phosphatases"/>
    <property type="match status" value="1"/>
</dbReference>
<dbReference type="RefSeq" id="WP_013763835.1">
    <property type="nucleotide sequence ID" value="NC_015510.1"/>
</dbReference>
<dbReference type="EMBL" id="CP002691">
    <property type="protein sequence ID" value="AEE49281.1"/>
    <property type="molecule type" value="Genomic_DNA"/>
</dbReference>
<accession>F4KW93</accession>
<dbReference type="OrthoDB" id="1776264at2"/>
<evidence type="ECO:0000259" key="3">
    <source>
        <dbReference type="Pfam" id="PF16371"/>
    </source>
</evidence>
<dbReference type="eggNOG" id="COG1409">
    <property type="taxonomic scope" value="Bacteria"/>
</dbReference>
<dbReference type="InterPro" id="IPR032285">
    <property type="entry name" value="Metallophos_N"/>
</dbReference>
<dbReference type="Pfam" id="PF16371">
    <property type="entry name" value="MetallophosN"/>
    <property type="match status" value="1"/>
</dbReference>
<dbReference type="Proteomes" id="UP000008461">
    <property type="component" value="Chromosome"/>
</dbReference>
<dbReference type="InterPro" id="IPR004843">
    <property type="entry name" value="Calcineurin-like_PHP"/>
</dbReference>
<dbReference type="HOGENOM" id="CLU_016483_1_0_10"/>
<feature type="domain" description="Calcineurin-like phosphoesterase N-terminal" evidence="3">
    <location>
        <begin position="18"/>
        <end position="77"/>
    </location>
</feature>
<dbReference type="InterPro" id="IPR029052">
    <property type="entry name" value="Metallo-depent_PP-like"/>
</dbReference>
<gene>
    <name evidence="4" type="ordered locus">Halhy_1386</name>
</gene>
<dbReference type="Pfam" id="PF00149">
    <property type="entry name" value="Metallophos"/>
    <property type="match status" value="1"/>
</dbReference>
<reference key="2">
    <citation type="submission" date="2011-04" db="EMBL/GenBank/DDBJ databases">
        <title>Complete sequence of chromosome of Haliscomenobacter hydrossis DSM 1100.</title>
        <authorList>
            <consortium name="US DOE Joint Genome Institute (JGI-PGF)"/>
            <person name="Lucas S."/>
            <person name="Han J."/>
            <person name="Lapidus A."/>
            <person name="Bruce D."/>
            <person name="Goodwin L."/>
            <person name="Pitluck S."/>
            <person name="Peters L."/>
            <person name="Kyrpides N."/>
            <person name="Mavromatis K."/>
            <person name="Ivanova N."/>
            <person name="Ovchinnikova G."/>
            <person name="Pagani I."/>
            <person name="Daligault H."/>
            <person name="Detter J.C."/>
            <person name="Han C."/>
            <person name="Land M."/>
            <person name="Hauser L."/>
            <person name="Markowitz V."/>
            <person name="Cheng J.-F."/>
            <person name="Hugenholtz P."/>
            <person name="Woyke T."/>
            <person name="Wu D."/>
            <person name="Verbarg S."/>
            <person name="Frueling A."/>
            <person name="Brambilla E."/>
            <person name="Klenk H.-P."/>
            <person name="Eisen J.A."/>
        </authorList>
    </citation>
    <scope>NUCLEOTIDE SEQUENCE</scope>
    <source>
        <strain>DSM 1100</strain>
    </source>
</reference>
<dbReference type="Gene3D" id="3.60.21.10">
    <property type="match status" value="1"/>
</dbReference>
<proteinExistence type="predicted"/>
<protein>
    <submittedName>
        <fullName evidence="4">Metallophosphoesterase</fullName>
    </submittedName>
</protein>